<reference evidence="2 5" key="2">
    <citation type="submission" date="2019-07" db="EMBL/GenBank/DDBJ databases">
        <title>Whole genome shotgun sequence of Lactobacillus spicheri NBRC 107155.</title>
        <authorList>
            <person name="Hosoyama A."/>
            <person name="Uohara A."/>
            <person name="Ohji S."/>
            <person name="Ichikawa N."/>
        </authorList>
    </citation>
    <scope>NUCLEOTIDE SEQUENCE [LARGE SCALE GENOMIC DNA]</scope>
    <source>
        <strain evidence="2 5">NBRC 107155</strain>
    </source>
</reference>
<proteinExistence type="predicted"/>
<dbReference type="AlphaFoldDB" id="A0A0F3RSE5"/>
<dbReference type="OrthoDB" id="2246554at2"/>
<feature type="region of interest" description="Disordered" evidence="1">
    <location>
        <begin position="45"/>
        <end position="66"/>
    </location>
</feature>
<evidence type="ECO:0000313" key="2">
    <source>
        <dbReference type="EMBL" id="GEO67636.1"/>
    </source>
</evidence>
<organism evidence="3 4">
    <name type="scientific">Levilactobacillus spicheri</name>
    <dbReference type="NCBI Taxonomy" id="216463"/>
    <lineage>
        <taxon>Bacteria</taxon>
        <taxon>Bacillati</taxon>
        <taxon>Bacillota</taxon>
        <taxon>Bacilli</taxon>
        <taxon>Lactobacillales</taxon>
        <taxon>Lactobacillaceae</taxon>
        <taxon>Levilactobacillus</taxon>
    </lineage>
</organism>
<comment type="caution">
    <text evidence="3">The sequence shown here is derived from an EMBL/GenBank/DDBJ whole genome shotgun (WGS) entry which is preliminary data.</text>
</comment>
<dbReference type="RefSeq" id="WP_045807248.1">
    <property type="nucleotide sequence ID" value="NZ_BJZI01000039.1"/>
</dbReference>
<dbReference type="EMBL" id="BJZI01000039">
    <property type="protein sequence ID" value="GEO67636.1"/>
    <property type="molecule type" value="Genomic_DNA"/>
</dbReference>
<dbReference type="PATRIC" id="fig|216463.3.peg.311"/>
<accession>A0A0F3RSE5</accession>
<evidence type="ECO:0000313" key="3">
    <source>
        <dbReference type="EMBL" id="KJW12911.1"/>
    </source>
</evidence>
<dbReference type="EMBL" id="JZCR01000013">
    <property type="protein sequence ID" value="KJW12911.1"/>
    <property type="molecule type" value="Genomic_DNA"/>
</dbReference>
<keyword evidence="5" id="KW-1185">Reference proteome</keyword>
<sequence length="66" mass="7349">MSQEQELSSLAEAIIAYQKKYDKTDGEMAFGSRMTVEKFHAIKTGELQPTSDEQSALNSLIAKKPQ</sequence>
<dbReference type="InterPro" id="IPR059218">
    <property type="entry name" value="LBP_cg2779-like"/>
</dbReference>
<evidence type="ECO:0000313" key="5">
    <source>
        <dbReference type="Proteomes" id="UP000321691"/>
    </source>
</evidence>
<feature type="compositionally biased region" description="Polar residues" evidence="1">
    <location>
        <begin position="47"/>
        <end position="58"/>
    </location>
</feature>
<gene>
    <name evidence="2" type="ORF">LSP04_20550</name>
    <name evidence="3" type="ORF">VC81_05970</name>
</gene>
<evidence type="ECO:0000313" key="4">
    <source>
        <dbReference type="Proteomes" id="UP000033491"/>
    </source>
</evidence>
<dbReference type="NCBIfam" id="NF040507">
    <property type="entry name" value="LBP_cg2779_fam"/>
    <property type="match status" value="1"/>
</dbReference>
<name>A0A0F3RSE5_9LACO</name>
<dbReference type="Proteomes" id="UP000321691">
    <property type="component" value="Unassembled WGS sequence"/>
</dbReference>
<reference evidence="3 4" key="1">
    <citation type="submission" date="2015-03" db="EMBL/GenBank/DDBJ databases">
        <authorList>
            <person name="Zheng J."/>
            <person name="Ganezle M."/>
        </authorList>
    </citation>
    <scope>NUCLEOTIDE SEQUENCE [LARGE SCALE GENOMIC DNA]</scope>
    <source>
        <strain evidence="3 4">LP38</strain>
    </source>
</reference>
<dbReference type="STRING" id="216463.VC81_05970"/>
<evidence type="ECO:0000256" key="1">
    <source>
        <dbReference type="SAM" id="MobiDB-lite"/>
    </source>
</evidence>
<protein>
    <submittedName>
        <fullName evidence="3">Uncharacterized protein</fullName>
    </submittedName>
</protein>
<dbReference type="Proteomes" id="UP000033491">
    <property type="component" value="Unassembled WGS sequence"/>
</dbReference>